<proteinExistence type="predicted"/>
<evidence type="ECO:0000256" key="1">
    <source>
        <dbReference type="SAM" id="SignalP"/>
    </source>
</evidence>
<evidence type="ECO:0000313" key="3">
    <source>
        <dbReference type="Proteomes" id="UP000219338"/>
    </source>
</evidence>
<sequence length="204" mass="21781">MFSFSALLVTVATALMVRGADNTTDPAVADSLTAGTSYNAPVTPWEQDATPGWYFGDDPSNLPTSFTDLPWLKDGYLCSLLSQLNNGFQCPTTLPVPSSDGYHQTFTNLTGATQAGDYMTYGLVDTVEACKAMCDSVNGCAFANSYHDVNGKNGSPLLSCSLFTQCHSSSDAINRGGQSQPDGSIDFITNSDGYCKQRCWCPLN</sequence>
<evidence type="ECO:0000313" key="2">
    <source>
        <dbReference type="EMBL" id="SJL12338.1"/>
    </source>
</evidence>
<dbReference type="OrthoDB" id="271448at2759"/>
<feature type="signal peptide" evidence="1">
    <location>
        <begin position="1"/>
        <end position="19"/>
    </location>
</feature>
<name>A0A284RU87_ARMOS</name>
<protein>
    <recommendedName>
        <fullName evidence="4">Apple domain-containing protein</fullName>
    </recommendedName>
</protein>
<reference evidence="3" key="1">
    <citation type="journal article" date="2017" name="Nat. Ecol. Evol.">
        <title>Genome expansion and lineage-specific genetic innovations in the forest pathogenic fungi Armillaria.</title>
        <authorList>
            <person name="Sipos G."/>
            <person name="Prasanna A.N."/>
            <person name="Walter M.C."/>
            <person name="O'Connor E."/>
            <person name="Balint B."/>
            <person name="Krizsan K."/>
            <person name="Kiss B."/>
            <person name="Hess J."/>
            <person name="Varga T."/>
            <person name="Slot J."/>
            <person name="Riley R."/>
            <person name="Boka B."/>
            <person name="Rigling D."/>
            <person name="Barry K."/>
            <person name="Lee J."/>
            <person name="Mihaltcheva S."/>
            <person name="LaButti K."/>
            <person name="Lipzen A."/>
            <person name="Waldron R."/>
            <person name="Moloney N.M."/>
            <person name="Sperisen C."/>
            <person name="Kredics L."/>
            <person name="Vagvoelgyi C."/>
            <person name="Patrignani A."/>
            <person name="Fitzpatrick D."/>
            <person name="Nagy I."/>
            <person name="Doyle S."/>
            <person name="Anderson J.B."/>
            <person name="Grigoriev I.V."/>
            <person name="Gueldener U."/>
            <person name="Muensterkoetter M."/>
            <person name="Nagy L.G."/>
        </authorList>
    </citation>
    <scope>NUCLEOTIDE SEQUENCE [LARGE SCALE GENOMIC DNA]</scope>
    <source>
        <strain evidence="3">C18/9</strain>
    </source>
</reference>
<evidence type="ECO:0008006" key="4">
    <source>
        <dbReference type="Google" id="ProtNLM"/>
    </source>
</evidence>
<dbReference type="OMA" id="WEQDATP"/>
<organism evidence="2 3">
    <name type="scientific">Armillaria ostoyae</name>
    <name type="common">Armillaria root rot fungus</name>
    <dbReference type="NCBI Taxonomy" id="47428"/>
    <lineage>
        <taxon>Eukaryota</taxon>
        <taxon>Fungi</taxon>
        <taxon>Dikarya</taxon>
        <taxon>Basidiomycota</taxon>
        <taxon>Agaricomycotina</taxon>
        <taxon>Agaricomycetes</taxon>
        <taxon>Agaricomycetidae</taxon>
        <taxon>Agaricales</taxon>
        <taxon>Marasmiineae</taxon>
        <taxon>Physalacriaceae</taxon>
        <taxon>Armillaria</taxon>
    </lineage>
</organism>
<accession>A0A284RU87</accession>
<gene>
    <name evidence="2" type="ORF">ARMOST_15761</name>
</gene>
<dbReference type="Proteomes" id="UP000219338">
    <property type="component" value="Unassembled WGS sequence"/>
</dbReference>
<feature type="chain" id="PRO_5012583213" description="Apple domain-containing protein" evidence="1">
    <location>
        <begin position="20"/>
        <end position="204"/>
    </location>
</feature>
<dbReference type="EMBL" id="FUEG01000016">
    <property type="protein sequence ID" value="SJL12338.1"/>
    <property type="molecule type" value="Genomic_DNA"/>
</dbReference>
<keyword evidence="3" id="KW-1185">Reference proteome</keyword>
<keyword evidence="1" id="KW-0732">Signal</keyword>
<dbReference type="STRING" id="47428.A0A284RU87"/>
<dbReference type="AlphaFoldDB" id="A0A284RU87"/>